<proteinExistence type="predicted"/>
<reference evidence="1 2" key="1">
    <citation type="submission" date="2018-06" db="EMBL/GenBank/DDBJ databases">
        <authorList>
            <consortium name="Pathogen Informatics"/>
            <person name="Doyle S."/>
        </authorList>
    </citation>
    <scope>NUCLEOTIDE SEQUENCE [LARGE SCALE GENOMIC DNA]</scope>
    <source>
        <strain evidence="1 2">NCTC11532</strain>
    </source>
</reference>
<dbReference type="EMBL" id="UGPB01000001">
    <property type="protein sequence ID" value="STY29863.1"/>
    <property type="molecule type" value="Genomic_DNA"/>
</dbReference>
<evidence type="ECO:0000313" key="1">
    <source>
        <dbReference type="EMBL" id="STY29863.1"/>
    </source>
</evidence>
<keyword evidence="2" id="KW-1185">Reference proteome</keyword>
<dbReference type="Proteomes" id="UP000255297">
    <property type="component" value="Unassembled WGS sequence"/>
</dbReference>
<evidence type="ECO:0000313" key="2">
    <source>
        <dbReference type="Proteomes" id="UP000255297"/>
    </source>
</evidence>
<accession>A0A378LSV4</accession>
<sequence length="201" mass="23847">MTYSKRFFINPSTKKTLEIYKLVSNELKRDMSHIDISYKDILDGEDNPDLLNQKEEIQSRVNNLLSNFTHSFLKDSTSLFKEVCNLKVDILQLKTKFMIQHVLFNHGEFDIYDYNLVVNLHNCLVKFQDKVNLINWDQFAQDREAYIAIHHEYFDEVYSVLREQYDSLKDEFSIGDIWENWSYDADSSSEEEDSDDSLSPK</sequence>
<dbReference type="AlphaFoldDB" id="A0A378LSV4"/>
<gene>
    <name evidence="1" type="ORF">NCTC11532_02065</name>
</gene>
<organism evidence="1 2">
    <name type="scientific">Legionella wadsworthii</name>
    <dbReference type="NCBI Taxonomy" id="28088"/>
    <lineage>
        <taxon>Bacteria</taxon>
        <taxon>Pseudomonadati</taxon>
        <taxon>Pseudomonadota</taxon>
        <taxon>Gammaproteobacteria</taxon>
        <taxon>Legionellales</taxon>
        <taxon>Legionellaceae</taxon>
        <taxon>Legionella</taxon>
    </lineage>
</organism>
<dbReference type="RefSeq" id="WP_031564759.1">
    <property type="nucleotide sequence ID" value="NZ_CAAAIS010000001.1"/>
</dbReference>
<dbReference type="OrthoDB" id="5651571at2"/>
<protein>
    <submittedName>
        <fullName evidence="1">Uncharacterized protein</fullName>
    </submittedName>
</protein>
<name>A0A378LSV4_9GAMM</name>